<name>A0AAN7ZQK8_9PEZI</name>
<evidence type="ECO:0008006" key="3">
    <source>
        <dbReference type="Google" id="ProtNLM"/>
    </source>
</evidence>
<proteinExistence type="predicted"/>
<accession>A0AAN7ZQK8</accession>
<sequence length="206" mass="22620">MANLCSNHAVFGLPELLEAVLVQVAKAKDIRTIYQSQRICSTFNHSIKTSPAIRKLMYLEIDENAATKPTILSPIIATLRLKNAGRRGRAAYVDTGSNLWRVIRCDVIRRAGSFSTLMEGDISLTVESINKSGGRAFVPQQSSISSVMETFVSSKAVTIKVGIEFVDAGGEEAETVAETDGEEMLKLSELLQLVDYEVEEWNSLYG</sequence>
<protein>
    <recommendedName>
        <fullName evidence="3">F-box domain-containing protein</fullName>
    </recommendedName>
</protein>
<dbReference type="EMBL" id="JAVRQU010000024">
    <property type="protein sequence ID" value="KAK5690578.1"/>
    <property type="molecule type" value="Genomic_DNA"/>
</dbReference>
<reference evidence="1" key="1">
    <citation type="submission" date="2023-08" db="EMBL/GenBank/DDBJ databases">
        <title>Black Yeasts Isolated from many extreme environments.</title>
        <authorList>
            <person name="Coleine C."/>
            <person name="Stajich J.E."/>
            <person name="Selbmann L."/>
        </authorList>
    </citation>
    <scope>NUCLEOTIDE SEQUENCE</scope>
    <source>
        <strain evidence="1">CCFEE 5810</strain>
    </source>
</reference>
<organism evidence="1 2">
    <name type="scientific">Elasticomyces elasticus</name>
    <dbReference type="NCBI Taxonomy" id="574655"/>
    <lineage>
        <taxon>Eukaryota</taxon>
        <taxon>Fungi</taxon>
        <taxon>Dikarya</taxon>
        <taxon>Ascomycota</taxon>
        <taxon>Pezizomycotina</taxon>
        <taxon>Dothideomycetes</taxon>
        <taxon>Dothideomycetidae</taxon>
        <taxon>Mycosphaerellales</taxon>
        <taxon>Teratosphaeriaceae</taxon>
        <taxon>Elasticomyces</taxon>
    </lineage>
</organism>
<gene>
    <name evidence="1" type="ORF">LTR97_012131</name>
</gene>
<evidence type="ECO:0000313" key="2">
    <source>
        <dbReference type="Proteomes" id="UP001310594"/>
    </source>
</evidence>
<comment type="caution">
    <text evidence="1">The sequence shown here is derived from an EMBL/GenBank/DDBJ whole genome shotgun (WGS) entry which is preliminary data.</text>
</comment>
<evidence type="ECO:0000313" key="1">
    <source>
        <dbReference type="EMBL" id="KAK5690578.1"/>
    </source>
</evidence>
<dbReference type="Proteomes" id="UP001310594">
    <property type="component" value="Unassembled WGS sequence"/>
</dbReference>
<dbReference type="AlphaFoldDB" id="A0AAN7ZQK8"/>